<dbReference type="EMBL" id="CAJVPL010000364">
    <property type="protein sequence ID" value="CAG8487966.1"/>
    <property type="molecule type" value="Genomic_DNA"/>
</dbReference>
<sequence>MRTDNQNNFEILVFTLLLSLILPYFVNSSPTTSINSNKQRYIIVFNNNYSSPEPLQNHELHFAWITKKYNKHVIQSNTVNHQVRRSNNFVKSTNSTQKSDNNQIHYFSIGDNFRGYIGEFAPEFVKILNQREEVAYVTKDDQVHVALENDDYVCFSEKNDGDTKEGFGTRTQENAPWNLDRVDQRNLPLDNIYASPVTGGRRVKVYVIDTGINTLNPDFEGRAVWGTTTRKGAHDFDDYGHGTHVAGVIAGKVHGVAKIATVIAVKALSHTGNGAWSDVIAAMDWIAERHKNDKTQKTVVNLSLTGNYFLPANQAVKALAELGIHVVVAAGNYVKANACYFSPASAPEAITVGATNITDHIAQFSNGGSCVDVFAPGQNIKSAWNKVEEMPVRSMSGTSMAAPHVAGVVALLISQYGNKSPAEMQQTIKDMATKGVLKNVAEYPKNTTNALLFVC</sequence>
<feature type="domain" description="Inhibitor I9" evidence="9">
    <location>
        <begin position="40"/>
        <end position="145"/>
    </location>
</feature>
<dbReference type="Pfam" id="PF00082">
    <property type="entry name" value="Peptidase_S8"/>
    <property type="match status" value="1"/>
</dbReference>
<gene>
    <name evidence="10" type="ORF">AGERDE_LOCUS3594</name>
</gene>
<dbReference type="Gene3D" id="3.40.50.200">
    <property type="entry name" value="Peptidase S8/S53 domain"/>
    <property type="match status" value="1"/>
</dbReference>
<feature type="active site" description="Charge relay system" evidence="5">
    <location>
        <position position="241"/>
    </location>
</feature>
<feature type="active site" description="Charge relay system" evidence="5">
    <location>
        <position position="399"/>
    </location>
</feature>
<evidence type="ECO:0000256" key="2">
    <source>
        <dbReference type="ARBA" id="ARBA00022670"/>
    </source>
</evidence>
<dbReference type="GO" id="GO:0004252">
    <property type="term" value="F:serine-type endopeptidase activity"/>
    <property type="evidence" value="ECO:0007669"/>
    <property type="project" value="UniProtKB-UniRule"/>
</dbReference>
<feature type="domain" description="Peptidase S8/S53" evidence="8">
    <location>
        <begin position="200"/>
        <end position="435"/>
    </location>
</feature>
<dbReference type="InterPro" id="IPR036852">
    <property type="entry name" value="Peptidase_S8/S53_dom_sf"/>
</dbReference>
<keyword evidence="7" id="KW-0732">Signal</keyword>
<keyword evidence="11" id="KW-1185">Reference proteome</keyword>
<organism evidence="10 11">
    <name type="scientific">Ambispora gerdemannii</name>
    <dbReference type="NCBI Taxonomy" id="144530"/>
    <lineage>
        <taxon>Eukaryota</taxon>
        <taxon>Fungi</taxon>
        <taxon>Fungi incertae sedis</taxon>
        <taxon>Mucoromycota</taxon>
        <taxon>Glomeromycotina</taxon>
        <taxon>Glomeromycetes</taxon>
        <taxon>Archaeosporales</taxon>
        <taxon>Ambisporaceae</taxon>
        <taxon>Ambispora</taxon>
    </lineage>
</organism>
<comment type="similarity">
    <text evidence="1 5 6">Belongs to the peptidase S8 family.</text>
</comment>
<dbReference type="PROSITE" id="PS00137">
    <property type="entry name" value="SUBTILASE_HIS"/>
    <property type="match status" value="1"/>
</dbReference>
<dbReference type="PANTHER" id="PTHR43806">
    <property type="entry name" value="PEPTIDASE S8"/>
    <property type="match status" value="1"/>
</dbReference>
<dbReference type="PROSITE" id="PS51892">
    <property type="entry name" value="SUBTILASE"/>
    <property type="match status" value="1"/>
</dbReference>
<comment type="caution">
    <text evidence="10">The sequence shown here is derived from an EMBL/GenBank/DDBJ whole genome shotgun (WGS) entry which is preliminary data.</text>
</comment>
<evidence type="ECO:0000259" key="9">
    <source>
        <dbReference type="Pfam" id="PF05922"/>
    </source>
</evidence>
<dbReference type="PROSITE" id="PS00138">
    <property type="entry name" value="SUBTILASE_SER"/>
    <property type="match status" value="1"/>
</dbReference>
<name>A0A9N8WKX6_9GLOM</name>
<feature type="active site" description="Charge relay system" evidence="5">
    <location>
        <position position="209"/>
    </location>
</feature>
<keyword evidence="2 5" id="KW-0645">Protease</keyword>
<protein>
    <submittedName>
        <fullName evidence="10">6922_t:CDS:1</fullName>
    </submittedName>
</protein>
<dbReference type="AlphaFoldDB" id="A0A9N8WKX6"/>
<proteinExistence type="inferred from homology"/>
<dbReference type="SUPFAM" id="SSF52743">
    <property type="entry name" value="Subtilisin-like"/>
    <property type="match status" value="1"/>
</dbReference>
<dbReference type="GO" id="GO:0005615">
    <property type="term" value="C:extracellular space"/>
    <property type="evidence" value="ECO:0007669"/>
    <property type="project" value="TreeGrafter"/>
</dbReference>
<dbReference type="FunFam" id="3.40.50.200:FF:000014">
    <property type="entry name" value="Proteinase K"/>
    <property type="match status" value="1"/>
</dbReference>
<evidence type="ECO:0000256" key="7">
    <source>
        <dbReference type="SAM" id="SignalP"/>
    </source>
</evidence>
<dbReference type="PRINTS" id="PR00723">
    <property type="entry name" value="SUBTILISIN"/>
</dbReference>
<dbReference type="InterPro" id="IPR023828">
    <property type="entry name" value="Peptidase_S8_Ser-AS"/>
</dbReference>
<evidence type="ECO:0000256" key="6">
    <source>
        <dbReference type="RuleBase" id="RU003355"/>
    </source>
</evidence>
<keyword evidence="4 5" id="KW-0720">Serine protease</keyword>
<dbReference type="InterPro" id="IPR034193">
    <property type="entry name" value="PCSK9_ProteinaseK-like"/>
</dbReference>
<evidence type="ECO:0000256" key="4">
    <source>
        <dbReference type="ARBA" id="ARBA00022825"/>
    </source>
</evidence>
<evidence type="ECO:0000313" key="11">
    <source>
        <dbReference type="Proteomes" id="UP000789831"/>
    </source>
</evidence>
<dbReference type="InterPro" id="IPR022398">
    <property type="entry name" value="Peptidase_S8_His-AS"/>
</dbReference>
<accession>A0A9N8WKX6</accession>
<feature type="signal peptide" evidence="7">
    <location>
        <begin position="1"/>
        <end position="28"/>
    </location>
</feature>
<keyword evidence="3 5" id="KW-0378">Hydrolase</keyword>
<dbReference type="Proteomes" id="UP000789831">
    <property type="component" value="Unassembled WGS sequence"/>
</dbReference>
<evidence type="ECO:0000256" key="1">
    <source>
        <dbReference type="ARBA" id="ARBA00011073"/>
    </source>
</evidence>
<evidence type="ECO:0000256" key="3">
    <source>
        <dbReference type="ARBA" id="ARBA00022801"/>
    </source>
</evidence>
<dbReference type="InterPro" id="IPR023827">
    <property type="entry name" value="Peptidase_S8_Asp-AS"/>
</dbReference>
<dbReference type="InterPro" id="IPR010259">
    <property type="entry name" value="S8pro/Inhibitor_I9"/>
</dbReference>
<evidence type="ECO:0000259" key="8">
    <source>
        <dbReference type="Pfam" id="PF00082"/>
    </source>
</evidence>
<dbReference type="PROSITE" id="PS00136">
    <property type="entry name" value="SUBTILASE_ASP"/>
    <property type="match status" value="1"/>
</dbReference>
<evidence type="ECO:0000313" key="10">
    <source>
        <dbReference type="EMBL" id="CAG8487966.1"/>
    </source>
</evidence>
<dbReference type="PANTHER" id="PTHR43806:SF11">
    <property type="entry name" value="CEREVISIN-RELATED"/>
    <property type="match status" value="1"/>
</dbReference>
<dbReference type="OrthoDB" id="206201at2759"/>
<dbReference type="InterPro" id="IPR000209">
    <property type="entry name" value="Peptidase_S8/S53_dom"/>
</dbReference>
<dbReference type="InterPro" id="IPR050131">
    <property type="entry name" value="Peptidase_S8_subtilisin-like"/>
</dbReference>
<reference evidence="10" key="1">
    <citation type="submission" date="2021-06" db="EMBL/GenBank/DDBJ databases">
        <authorList>
            <person name="Kallberg Y."/>
            <person name="Tangrot J."/>
            <person name="Rosling A."/>
        </authorList>
    </citation>
    <scope>NUCLEOTIDE SEQUENCE</scope>
    <source>
        <strain evidence="10">MT106</strain>
    </source>
</reference>
<dbReference type="GO" id="GO:0006508">
    <property type="term" value="P:proteolysis"/>
    <property type="evidence" value="ECO:0007669"/>
    <property type="project" value="UniProtKB-KW"/>
</dbReference>
<dbReference type="InterPro" id="IPR015500">
    <property type="entry name" value="Peptidase_S8_subtilisin-rel"/>
</dbReference>
<dbReference type="Pfam" id="PF05922">
    <property type="entry name" value="Inhibitor_I9"/>
    <property type="match status" value="1"/>
</dbReference>
<feature type="chain" id="PRO_5040128915" evidence="7">
    <location>
        <begin position="29"/>
        <end position="455"/>
    </location>
</feature>
<evidence type="ECO:0000256" key="5">
    <source>
        <dbReference type="PROSITE-ProRule" id="PRU01240"/>
    </source>
</evidence>
<dbReference type="CDD" id="cd04077">
    <property type="entry name" value="Peptidases_S8_PCSK9_ProteinaseK_like"/>
    <property type="match status" value="1"/>
</dbReference>